<protein>
    <submittedName>
        <fullName evidence="2">Uncharacterized protein</fullName>
    </submittedName>
</protein>
<accession>A0A1B6JX41</accession>
<feature type="region of interest" description="Disordered" evidence="1">
    <location>
        <begin position="34"/>
        <end position="109"/>
    </location>
</feature>
<evidence type="ECO:0000313" key="2">
    <source>
        <dbReference type="EMBL" id="JAT03779.1"/>
    </source>
</evidence>
<evidence type="ECO:0000256" key="1">
    <source>
        <dbReference type="SAM" id="MobiDB-lite"/>
    </source>
</evidence>
<feature type="compositionally biased region" description="Low complexity" evidence="1">
    <location>
        <begin position="76"/>
        <end position="90"/>
    </location>
</feature>
<feature type="non-terminal residue" evidence="2">
    <location>
        <position position="1"/>
    </location>
</feature>
<gene>
    <name evidence="2" type="ORF">g.59159</name>
</gene>
<dbReference type="AlphaFoldDB" id="A0A1B6JX41"/>
<organism evidence="2">
    <name type="scientific">Homalodisca liturata</name>
    <dbReference type="NCBI Taxonomy" id="320908"/>
    <lineage>
        <taxon>Eukaryota</taxon>
        <taxon>Metazoa</taxon>
        <taxon>Ecdysozoa</taxon>
        <taxon>Arthropoda</taxon>
        <taxon>Hexapoda</taxon>
        <taxon>Insecta</taxon>
        <taxon>Pterygota</taxon>
        <taxon>Neoptera</taxon>
        <taxon>Paraneoptera</taxon>
        <taxon>Hemiptera</taxon>
        <taxon>Auchenorrhyncha</taxon>
        <taxon>Membracoidea</taxon>
        <taxon>Cicadellidae</taxon>
        <taxon>Cicadellinae</taxon>
        <taxon>Proconiini</taxon>
        <taxon>Homalodisca</taxon>
    </lineage>
</organism>
<name>A0A1B6JX41_9HEMI</name>
<feature type="non-terminal residue" evidence="2">
    <location>
        <position position="109"/>
    </location>
</feature>
<proteinExistence type="predicted"/>
<sequence>KVFRGEYEDVKGLNIIDDDVEYYKRVKSGLEARPAAVGHSRGAPSMPSAAHSTRMPAADRGIENERLARPNIGGIPSPASASAVPSTAFPPQNPVIHPFAAPSVPRVRT</sequence>
<reference evidence="2" key="1">
    <citation type="submission" date="2015-11" db="EMBL/GenBank/DDBJ databases">
        <title>De novo transcriptome assembly of four potential Pierce s Disease insect vectors from Arizona vineyards.</title>
        <authorList>
            <person name="Tassone E.E."/>
        </authorList>
    </citation>
    <scope>NUCLEOTIDE SEQUENCE</scope>
</reference>
<dbReference type="EMBL" id="GECU01003928">
    <property type="protein sequence ID" value="JAT03779.1"/>
    <property type="molecule type" value="Transcribed_RNA"/>
</dbReference>